<dbReference type="EMBL" id="CP045894">
    <property type="protein sequence ID" value="QQP55226.1"/>
    <property type="molecule type" value="Genomic_DNA"/>
</dbReference>
<keyword evidence="2" id="KW-1185">Reference proteome</keyword>
<evidence type="ECO:0000313" key="2">
    <source>
        <dbReference type="Proteomes" id="UP000595437"/>
    </source>
</evidence>
<protein>
    <submittedName>
        <fullName evidence="1">Uncharacterized protein</fullName>
    </submittedName>
</protein>
<gene>
    <name evidence="1" type="ORF">FKW44_008350</name>
</gene>
<proteinExistence type="predicted"/>
<dbReference type="AlphaFoldDB" id="A0A7T8KG55"/>
<dbReference type="Proteomes" id="UP000595437">
    <property type="component" value="Chromosome 5"/>
</dbReference>
<reference evidence="2" key="1">
    <citation type="submission" date="2021-01" db="EMBL/GenBank/DDBJ databases">
        <title>Caligus Genome Assembly.</title>
        <authorList>
            <person name="Gallardo-Escarate C."/>
        </authorList>
    </citation>
    <scope>NUCLEOTIDE SEQUENCE [LARGE SCALE GENOMIC DNA]</scope>
</reference>
<name>A0A7T8KG55_CALRO</name>
<sequence>MTSHCPFSYIHLGRDEQSYIPKETFVFFVEAQAFSLILTRLEGPKAPMRVLDMEERLRPDRMP</sequence>
<accession>A0A7T8KG55</accession>
<evidence type="ECO:0000313" key="1">
    <source>
        <dbReference type="EMBL" id="QQP55226.1"/>
    </source>
</evidence>
<organism evidence="1 2">
    <name type="scientific">Caligus rogercresseyi</name>
    <name type="common">Sea louse</name>
    <dbReference type="NCBI Taxonomy" id="217165"/>
    <lineage>
        <taxon>Eukaryota</taxon>
        <taxon>Metazoa</taxon>
        <taxon>Ecdysozoa</taxon>
        <taxon>Arthropoda</taxon>
        <taxon>Crustacea</taxon>
        <taxon>Multicrustacea</taxon>
        <taxon>Hexanauplia</taxon>
        <taxon>Copepoda</taxon>
        <taxon>Siphonostomatoida</taxon>
        <taxon>Caligidae</taxon>
        <taxon>Caligus</taxon>
    </lineage>
</organism>